<dbReference type="PANTHER" id="PTHR43547">
    <property type="entry name" value="TWO-COMPONENT HISTIDINE KINASE"/>
    <property type="match status" value="1"/>
</dbReference>
<evidence type="ECO:0000259" key="5">
    <source>
        <dbReference type="PROSITE" id="PS50109"/>
    </source>
</evidence>
<proteinExistence type="predicted"/>
<dbReference type="GO" id="GO:0000155">
    <property type="term" value="F:phosphorelay sensor kinase activity"/>
    <property type="evidence" value="ECO:0007669"/>
    <property type="project" value="TreeGrafter"/>
</dbReference>
<sequence>MRHLRQAEVAARRCRRCCHAEGEDEATVLTDVGLFSHTVAALGFGALAVVLLTRRAQSGTSLWLIAASLVTMVWALVVVLAERRGGGWQLLASPAETLRSAAWIAFLLAVLRRSWRLDERRRSTFLIASLLGFVVALQLLLDIVWALGVVPIANQPLLASTLVISRMAMAIAGLVMLHNLFVNADPESQGEVRLLCIGLAGVFAYDLNYYTLIFLFGTPSVDLYNIRGAVDVIVVPLLLVSSNQNWASRVHVSRQVVFHSLSFSMIGVYLIAMATAAYGLRLVGGDWGRLLQITFLFAMVLLAVVVLVSPRFRAWLRVLIAKNFFAYKYDYRQEWLRFISTVAGAGAGLGSLSERVIRGVCTVVDSPGGVLFTLDGEGNYAVAATWRFDGFTAAPLSADGALPGFLANRQRIIDLDELRAGSGDYGAVRLPPWAATDTRAWLIVPLTHLERLEGFLLIERTLVARALNWEDFDLLRTLGRQAASYIAEAASQEALDEAGKFDEFNRRFAFIMHDLKNLVSQLSLVARNAERHSDNPAFRADMVATLQSSVGKMNDLLARLSQREISKGDGVTVLDVDKLVAEVVAAKKPGYPQLELTPSGKPVEVSGDGAQLEQMFAHLIQNAIDASVDATAVTVSVASGADEVAIAVADQGVGMTPAFLRNDLFRPFHSTKPGGFGIGAYEARTIVRNMGGQLDVASTPGEGTVFTVRLPIHHAVGRIAS</sequence>
<dbReference type="PRINTS" id="PR00344">
    <property type="entry name" value="BCTRLSENSOR"/>
</dbReference>
<feature type="transmembrane region" description="Helical" evidence="4">
    <location>
        <begin position="87"/>
        <end position="111"/>
    </location>
</feature>
<dbReference type="Pfam" id="PF02518">
    <property type="entry name" value="HATPase_c"/>
    <property type="match status" value="1"/>
</dbReference>
<dbReference type="PANTHER" id="PTHR43547:SF2">
    <property type="entry name" value="HYBRID SIGNAL TRANSDUCTION HISTIDINE KINASE C"/>
    <property type="match status" value="1"/>
</dbReference>
<feature type="transmembrane region" description="Helical" evidence="4">
    <location>
        <begin position="157"/>
        <end position="182"/>
    </location>
</feature>
<evidence type="ECO:0000256" key="4">
    <source>
        <dbReference type="SAM" id="Phobius"/>
    </source>
</evidence>
<feature type="transmembrane region" description="Helical" evidence="4">
    <location>
        <begin position="194"/>
        <end position="217"/>
    </location>
</feature>
<evidence type="ECO:0000313" key="7">
    <source>
        <dbReference type="Proteomes" id="UP000297737"/>
    </source>
</evidence>
<organism evidence="6 7">
    <name type="scientific">Glacieibacterium arshaanense</name>
    <dbReference type="NCBI Taxonomy" id="2511025"/>
    <lineage>
        <taxon>Bacteria</taxon>
        <taxon>Pseudomonadati</taxon>
        <taxon>Pseudomonadota</taxon>
        <taxon>Alphaproteobacteria</taxon>
        <taxon>Sphingomonadales</taxon>
        <taxon>Sphingosinicellaceae</taxon>
        <taxon>Glacieibacterium</taxon>
    </lineage>
</organism>
<feature type="transmembrane region" description="Helical" evidence="4">
    <location>
        <begin position="223"/>
        <end position="244"/>
    </location>
</feature>
<feature type="transmembrane region" description="Helical" evidence="4">
    <location>
        <begin position="256"/>
        <end position="278"/>
    </location>
</feature>
<reference evidence="6 7" key="1">
    <citation type="submission" date="2019-02" db="EMBL/GenBank/DDBJ databases">
        <title>Polymorphobacter sp. isolated from the lake at the Tibet of China.</title>
        <authorList>
            <person name="Li A."/>
        </authorList>
    </citation>
    <scope>NUCLEOTIDE SEQUENCE [LARGE SCALE GENOMIC DNA]</scope>
    <source>
        <strain evidence="6 7">DJ1R-1</strain>
    </source>
</reference>
<dbReference type="PROSITE" id="PS50109">
    <property type="entry name" value="HIS_KIN"/>
    <property type="match status" value="1"/>
</dbReference>
<keyword evidence="4" id="KW-1133">Transmembrane helix</keyword>
<dbReference type="SMART" id="SM00387">
    <property type="entry name" value="HATPase_c"/>
    <property type="match status" value="1"/>
</dbReference>
<accession>A0A4Y9EPU0</accession>
<dbReference type="Gene3D" id="3.30.565.10">
    <property type="entry name" value="Histidine kinase-like ATPase, C-terminal domain"/>
    <property type="match status" value="1"/>
</dbReference>
<feature type="transmembrane region" description="Helical" evidence="4">
    <location>
        <begin position="60"/>
        <end position="81"/>
    </location>
</feature>
<evidence type="ECO:0000313" key="6">
    <source>
        <dbReference type="EMBL" id="TFU05645.1"/>
    </source>
</evidence>
<feature type="transmembrane region" description="Helical" evidence="4">
    <location>
        <begin position="290"/>
        <end position="308"/>
    </location>
</feature>
<evidence type="ECO:0000256" key="1">
    <source>
        <dbReference type="ARBA" id="ARBA00000085"/>
    </source>
</evidence>
<evidence type="ECO:0000256" key="3">
    <source>
        <dbReference type="ARBA" id="ARBA00022553"/>
    </source>
</evidence>
<dbReference type="Proteomes" id="UP000297737">
    <property type="component" value="Unassembled WGS sequence"/>
</dbReference>
<name>A0A4Y9EPU0_9SPHN</name>
<dbReference type="NCBIfam" id="TIGR02916">
    <property type="entry name" value="PEP_his_kin"/>
    <property type="match status" value="1"/>
</dbReference>
<dbReference type="InterPro" id="IPR014265">
    <property type="entry name" value="XrtA/PrsK"/>
</dbReference>
<evidence type="ECO:0000256" key="2">
    <source>
        <dbReference type="ARBA" id="ARBA00012438"/>
    </source>
</evidence>
<keyword evidence="6" id="KW-0418">Kinase</keyword>
<dbReference type="EMBL" id="SIHO01000001">
    <property type="protein sequence ID" value="TFU05645.1"/>
    <property type="molecule type" value="Genomic_DNA"/>
</dbReference>
<gene>
    <name evidence="6" type="primary">prsK</name>
    <name evidence="6" type="ORF">EUV02_01010</name>
</gene>
<keyword evidence="3" id="KW-0597">Phosphoprotein</keyword>
<keyword evidence="4" id="KW-0472">Membrane</keyword>
<comment type="caution">
    <text evidence="6">The sequence shown here is derived from an EMBL/GenBank/DDBJ whole genome shotgun (WGS) entry which is preliminary data.</text>
</comment>
<keyword evidence="4" id="KW-0812">Transmembrane</keyword>
<dbReference type="SUPFAM" id="SSF55874">
    <property type="entry name" value="ATPase domain of HSP90 chaperone/DNA topoisomerase II/histidine kinase"/>
    <property type="match status" value="1"/>
</dbReference>
<keyword evidence="7" id="KW-1185">Reference proteome</keyword>
<feature type="domain" description="Histidine kinase" evidence="5">
    <location>
        <begin position="510"/>
        <end position="714"/>
    </location>
</feature>
<comment type="catalytic activity">
    <reaction evidence="1">
        <text>ATP + protein L-histidine = ADP + protein N-phospho-L-histidine.</text>
        <dbReference type="EC" id="2.7.13.3"/>
    </reaction>
</comment>
<dbReference type="InterPro" id="IPR005467">
    <property type="entry name" value="His_kinase_dom"/>
</dbReference>
<dbReference type="InterPro" id="IPR003594">
    <property type="entry name" value="HATPase_dom"/>
</dbReference>
<dbReference type="Gene3D" id="3.30.450.40">
    <property type="match status" value="1"/>
</dbReference>
<keyword evidence="6" id="KW-0808">Transferase</keyword>
<dbReference type="AlphaFoldDB" id="A0A4Y9EPU0"/>
<feature type="transmembrane region" description="Helical" evidence="4">
    <location>
        <begin position="34"/>
        <end position="53"/>
    </location>
</feature>
<dbReference type="InterPro" id="IPR036890">
    <property type="entry name" value="HATPase_C_sf"/>
</dbReference>
<dbReference type="SUPFAM" id="SSF55781">
    <property type="entry name" value="GAF domain-like"/>
    <property type="match status" value="1"/>
</dbReference>
<dbReference type="OrthoDB" id="9785691at2"/>
<protein>
    <recommendedName>
        <fullName evidence="2">histidine kinase</fullName>
        <ecNumber evidence="2">2.7.13.3</ecNumber>
    </recommendedName>
</protein>
<feature type="transmembrane region" description="Helical" evidence="4">
    <location>
        <begin position="123"/>
        <end position="145"/>
    </location>
</feature>
<dbReference type="InterPro" id="IPR004358">
    <property type="entry name" value="Sig_transdc_His_kin-like_C"/>
</dbReference>
<dbReference type="EC" id="2.7.13.3" evidence="2"/>
<dbReference type="InterPro" id="IPR029016">
    <property type="entry name" value="GAF-like_dom_sf"/>
</dbReference>